<evidence type="ECO:0000313" key="16">
    <source>
        <dbReference type="Proteomes" id="UP000601435"/>
    </source>
</evidence>
<comment type="subcellular location">
    <subcellularLocation>
        <location evidence="1">Membrane</location>
        <topology evidence="1">Multi-pass membrane protein</topology>
    </subcellularLocation>
</comment>
<dbReference type="Gene3D" id="3.10.580.10">
    <property type="entry name" value="CBS-domain"/>
    <property type="match status" value="1"/>
</dbReference>
<feature type="transmembrane region" description="Helical" evidence="13">
    <location>
        <begin position="414"/>
        <end position="438"/>
    </location>
</feature>
<keyword evidence="6" id="KW-0406">Ion transport</keyword>
<evidence type="ECO:0000256" key="5">
    <source>
        <dbReference type="ARBA" id="ARBA00022989"/>
    </source>
</evidence>
<protein>
    <submittedName>
        <fullName evidence="15">ClcD protein</fullName>
    </submittedName>
</protein>
<feature type="transmembrane region" description="Helical" evidence="13">
    <location>
        <begin position="256"/>
        <end position="279"/>
    </location>
</feature>
<keyword evidence="9" id="KW-0868">Chloride</keyword>
<dbReference type="InterPro" id="IPR051280">
    <property type="entry name" value="Cl-channel/antiporter"/>
</dbReference>
<keyword evidence="5 13" id="KW-1133">Transmembrane helix</keyword>
<feature type="transmembrane region" description="Helical" evidence="13">
    <location>
        <begin position="815"/>
        <end position="834"/>
    </location>
</feature>
<dbReference type="SUPFAM" id="SSF81324">
    <property type="entry name" value="Voltage-gated potassium channels"/>
    <property type="match status" value="1"/>
</dbReference>
<accession>A0A813BXB9</accession>
<reference evidence="15" key="1">
    <citation type="submission" date="2021-02" db="EMBL/GenBank/DDBJ databases">
        <authorList>
            <person name="Dougan E. K."/>
            <person name="Rhodes N."/>
            <person name="Thang M."/>
            <person name="Chan C."/>
        </authorList>
    </citation>
    <scope>NUCLEOTIDE SEQUENCE</scope>
</reference>
<gene>
    <name evidence="15" type="primary">clcD</name>
    <name evidence="15" type="ORF">SNEC2469_LOCUS32387</name>
</gene>
<dbReference type="InterPro" id="IPR018247">
    <property type="entry name" value="EF_Hand_1_Ca_BS"/>
</dbReference>
<dbReference type="InterPro" id="IPR046342">
    <property type="entry name" value="CBS_dom_sf"/>
</dbReference>
<dbReference type="Gene3D" id="1.10.3080.10">
    <property type="entry name" value="Clc chloride channel"/>
    <property type="match status" value="2"/>
</dbReference>
<feature type="transmembrane region" description="Helical" evidence="13">
    <location>
        <begin position="217"/>
        <end position="236"/>
    </location>
</feature>
<feature type="transmembrane region" description="Helical" evidence="13">
    <location>
        <begin position="1406"/>
        <end position="1426"/>
    </location>
</feature>
<feature type="compositionally biased region" description="Polar residues" evidence="12">
    <location>
        <begin position="79"/>
        <end position="92"/>
    </location>
</feature>
<feature type="coiled-coil region" evidence="11">
    <location>
        <begin position="9"/>
        <end position="43"/>
    </location>
</feature>
<dbReference type="PANTHER" id="PTHR11689">
    <property type="entry name" value="CHLORIDE CHANNEL PROTEIN CLC FAMILY MEMBER"/>
    <property type="match status" value="1"/>
</dbReference>
<organism evidence="15 16">
    <name type="scientific">Symbiodinium necroappetens</name>
    <dbReference type="NCBI Taxonomy" id="1628268"/>
    <lineage>
        <taxon>Eukaryota</taxon>
        <taxon>Sar</taxon>
        <taxon>Alveolata</taxon>
        <taxon>Dinophyceae</taxon>
        <taxon>Suessiales</taxon>
        <taxon>Symbiodiniaceae</taxon>
        <taxon>Symbiodinium</taxon>
    </lineage>
</organism>
<feature type="transmembrane region" description="Helical" evidence="13">
    <location>
        <begin position="497"/>
        <end position="518"/>
    </location>
</feature>
<proteinExistence type="predicted"/>
<feature type="region of interest" description="Disordered" evidence="12">
    <location>
        <begin position="66"/>
        <end position="93"/>
    </location>
</feature>
<feature type="region of interest" description="Disordered" evidence="12">
    <location>
        <begin position="1006"/>
        <end position="1034"/>
    </location>
</feature>
<evidence type="ECO:0000313" key="15">
    <source>
        <dbReference type="EMBL" id="CAE7930840.1"/>
    </source>
</evidence>
<dbReference type="OrthoDB" id="428525at2759"/>
<dbReference type="Gene3D" id="1.10.287.70">
    <property type="match status" value="1"/>
</dbReference>
<keyword evidence="11" id="KW-0175">Coiled coil</keyword>
<feature type="transmembrane region" description="Helical" evidence="13">
    <location>
        <begin position="688"/>
        <end position="710"/>
    </location>
</feature>
<feature type="transmembrane region" description="Helical" evidence="13">
    <location>
        <begin position="722"/>
        <end position="739"/>
    </location>
</feature>
<keyword evidence="7 10" id="KW-0129">CBS domain</keyword>
<evidence type="ECO:0000256" key="13">
    <source>
        <dbReference type="SAM" id="Phobius"/>
    </source>
</evidence>
<evidence type="ECO:0000256" key="1">
    <source>
        <dbReference type="ARBA" id="ARBA00004141"/>
    </source>
</evidence>
<dbReference type="SUPFAM" id="SSF54631">
    <property type="entry name" value="CBS-domain pair"/>
    <property type="match status" value="1"/>
</dbReference>
<dbReference type="InterPro" id="IPR005821">
    <property type="entry name" value="Ion_trans_dom"/>
</dbReference>
<feature type="transmembrane region" description="Helical" evidence="13">
    <location>
        <begin position="1326"/>
        <end position="1349"/>
    </location>
</feature>
<feature type="non-terminal residue" evidence="15">
    <location>
        <position position="1"/>
    </location>
</feature>
<dbReference type="PANTHER" id="PTHR11689:SF136">
    <property type="entry name" value="H(+)_CL(-) EXCHANGE TRANSPORTER 7"/>
    <property type="match status" value="1"/>
</dbReference>
<dbReference type="Proteomes" id="UP000601435">
    <property type="component" value="Unassembled WGS sequence"/>
</dbReference>
<evidence type="ECO:0000256" key="7">
    <source>
        <dbReference type="ARBA" id="ARBA00023122"/>
    </source>
</evidence>
<dbReference type="PRINTS" id="PR00169">
    <property type="entry name" value="KCHANNEL"/>
</dbReference>
<feature type="region of interest" description="Disordered" evidence="12">
    <location>
        <begin position="120"/>
        <end position="148"/>
    </location>
</feature>
<dbReference type="GO" id="GO:0015108">
    <property type="term" value="F:chloride transmembrane transporter activity"/>
    <property type="evidence" value="ECO:0007669"/>
    <property type="project" value="InterPro"/>
</dbReference>
<feature type="domain" description="CBS" evidence="14">
    <location>
        <begin position="869"/>
        <end position="927"/>
    </location>
</feature>
<evidence type="ECO:0000256" key="10">
    <source>
        <dbReference type="PROSITE-ProRule" id="PRU00703"/>
    </source>
</evidence>
<evidence type="ECO:0000256" key="6">
    <source>
        <dbReference type="ARBA" id="ARBA00023065"/>
    </source>
</evidence>
<dbReference type="SUPFAM" id="SSF81340">
    <property type="entry name" value="Clc chloride channel"/>
    <property type="match status" value="1"/>
</dbReference>
<evidence type="ECO:0000256" key="4">
    <source>
        <dbReference type="ARBA" id="ARBA00022737"/>
    </source>
</evidence>
<feature type="transmembrane region" description="Helical" evidence="13">
    <location>
        <begin position="783"/>
        <end position="808"/>
    </location>
</feature>
<feature type="transmembrane region" description="Helical" evidence="13">
    <location>
        <begin position="381"/>
        <end position="402"/>
    </location>
</feature>
<dbReference type="GO" id="GO:0005216">
    <property type="term" value="F:monoatomic ion channel activity"/>
    <property type="evidence" value="ECO:0007669"/>
    <property type="project" value="InterPro"/>
</dbReference>
<feature type="non-terminal residue" evidence="15">
    <location>
        <position position="1546"/>
    </location>
</feature>
<sequence>LGQRQEQRLRQHRTSVRDLSHQLEELEQRVDGVQKRVENVSRSISRSAEAVGVQEKRGQQLDQLANSSSLKRGAASALSHGSPNSTRVSNSRADVKIEDKLEELERRLWQATQEFDRRLTEEPHNNCPKSPKVEGRALPMSSASSDSANVPFTTVAPSSHHGEGHGGHSHVHIHGPLDRDKALGIGSLSFEPIFNERYNKDRVAQETKGFLFLQRTLPIMIGLLTAGTAWVVGQASELLGSKRAEIVNQTIVERGWFWAWCAEFSLMTILALAGGFFVYCGDISGTKTAGSSGIPQLIGLLNGCDLKGEFTFRHLLVKWFGVCLAVASGLAVGPEGPMIFIGASIGYFFSRLPQHPTVWRWLGTPPATVGDDVFTRDYTSIGAACGIAAAFRAPIAGTLFIVEEAASHFKKEQMANIFFGGLAALEVILLTGGAGAVLEYKVQVGTGCSDTPYWTILFCVVIGLLCGVVGAAFNALNIQVMEWRSRFCSAARPARRATEILILCLLSSTAWLGVASLFGEREASSSTLFAQSNGCIKDDYRNQIINGSVIERRGGKHVQGYFPAPCLYGVQYSKMCNEVHALASSNPFAKTCVQAVTTPDMQKLTDFQDYCCSFSSMDELKAGSFSVPGNASCPIDLGEFAPSLKKKETFGLTESADEHSSFNSVGLLSLVPFKTACQNLFARGMPNLVTIEAMAAFLVLFFILAAITAGSAIPSGTLMPQMVIGGLIGRILAVVLMNIQSATMPGTGKSWAQPYQVLFGAGGVFPDGSPVTLEPNGFLDPGIAALMGAAAFLGGSGRVTLFTTVMMVEITGDPVMIFPVGFSTVFAVLVGNLINHGLYHSLIDVQSTPYLPDTWQADQLPPGIVVRDMMPKNKPIEIKLAGGREGIKDALKGNNFSGFPVVDAKRVVVGMVDRKDLEELLEQDDEITAEDLKRCSSLYPVTVRESFPLQSAYQLFKSMDMKNLVVVDDNHAPLAVMTRFAFLAWRVADRMGGRIHELHERELQRRRSRRSSFAGQIVHAGRTPSASRRKEKNDARNTSVILRWKESLKRLRELPWITPSVVPIDLFFFRRIFSRLYSQHGDSHGEVPVSVFQRSVVRLFRLMQMDRQADEFSADEYDVDGSGAVGWYEFVTVWRKADVSVKLSLPERIFVLMEEPTSSFLGVMASALLNVLIFLSCVCFMIATLPEMKETLCDGCEPEQRREFQAFESFCVGIFALEYIVRVCSAPFTRSELLHYEQFLEHVTDNQANFSPSRFVRFMGFVIQPMNLIDLFVIVPFVVESSLRITTANFTVLRVLRLTRLFRLVKLGKSFEVLQIIGRVFHKSIAMFWVFAVNFSLALCFSAATIYFVEGGEWDEQTKTYMRTGHNGERSETPFLSIPHSFWWVFVTFTTVGYGDVIPETFLGKLIGASSMLVGIFVLALPISVISTTFGEVWHEWKEELRLEAQSREEDLRSVELALQIIENRTHLTIEIYDHSDRYPPELLGHVQWRTLPLDSQETVECRDDSFPIKSSDKVHADLSLGEAVVGFTWTPSDERDVSRYSGTLE</sequence>
<keyword evidence="8 13" id="KW-0472">Membrane</keyword>
<feature type="transmembrane region" description="Helical" evidence="13">
    <location>
        <begin position="1381"/>
        <end position="1399"/>
    </location>
</feature>
<feature type="transmembrane region" description="Helical" evidence="13">
    <location>
        <begin position="1160"/>
        <end position="1183"/>
    </location>
</feature>
<feature type="transmembrane region" description="Helical" evidence="13">
    <location>
        <begin position="316"/>
        <end position="349"/>
    </location>
</feature>
<dbReference type="Pfam" id="PF00654">
    <property type="entry name" value="Voltage_CLC"/>
    <property type="match status" value="1"/>
</dbReference>
<dbReference type="GO" id="GO:0016020">
    <property type="term" value="C:membrane"/>
    <property type="evidence" value="ECO:0007669"/>
    <property type="project" value="UniProtKB-SubCell"/>
</dbReference>
<evidence type="ECO:0000256" key="8">
    <source>
        <dbReference type="ARBA" id="ARBA00023136"/>
    </source>
</evidence>
<dbReference type="EMBL" id="CAJNJA010081785">
    <property type="protein sequence ID" value="CAE7930840.1"/>
    <property type="molecule type" value="Genomic_DNA"/>
</dbReference>
<dbReference type="PROSITE" id="PS51371">
    <property type="entry name" value="CBS"/>
    <property type="match status" value="1"/>
</dbReference>
<evidence type="ECO:0000259" key="14">
    <source>
        <dbReference type="PROSITE" id="PS51371"/>
    </source>
</evidence>
<keyword evidence="4" id="KW-0677">Repeat</keyword>
<dbReference type="InterPro" id="IPR014743">
    <property type="entry name" value="Cl-channel_core"/>
</dbReference>
<dbReference type="Gene3D" id="1.20.120.350">
    <property type="entry name" value="Voltage-gated potassium channels. Chain C"/>
    <property type="match status" value="1"/>
</dbReference>
<name>A0A813BXB9_9DINO</name>
<evidence type="ECO:0000256" key="11">
    <source>
        <dbReference type="SAM" id="Coils"/>
    </source>
</evidence>
<evidence type="ECO:0000256" key="2">
    <source>
        <dbReference type="ARBA" id="ARBA00022448"/>
    </source>
</evidence>
<dbReference type="InterPro" id="IPR027359">
    <property type="entry name" value="Volt_channel_dom_sf"/>
</dbReference>
<keyword evidence="16" id="KW-1185">Reference proteome</keyword>
<dbReference type="InterPro" id="IPR000644">
    <property type="entry name" value="CBS_dom"/>
</dbReference>
<evidence type="ECO:0000256" key="12">
    <source>
        <dbReference type="SAM" id="MobiDB-lite"/>
    </source>
</evidence>
<keyword evidence="2" id="KW-0813">Transport</keyword>
<comment type="caution">
    <text evidence="15">The sequence shown here is derived from an EMBL/GenBank/DDBJ whole genome shotgun (WGS) entry which is preliminary data.</text>
</comment>
<keyword evidence="3 13" id="KW-0812">Transmembrane</keyword>
<evidence type="ECO:0000256" key="9">
    <source>
        <dbReference type="ARBA" id="ARBA00023214"/>
    </source>
</evidence>
<dbReference type="PROSITE" id="PS00018">
    <property type="entry name" value="EF_HAND_1"/>
    <property type="match status" value="1"/>
</dbReference>
<dbReference type="InterPro" id="IPR001807">
    <property type="entry name" value="ClC"/>
</dbReference>
<dbReference type="Pfam" id="PF00520">
    <property type="entry name" value="Ion_trans"/>
    <property type="match status" value="1"/>
</dbReference>
<evidence type="ECO:0000256" key="3">
    <source>
        <dbReference type="ARBA" id="ARBA00022692"/>
    </source>
</evidence>
<feature type="transmembrane region" description="Helical" evidence="13">
    <location>
        <begin position="453"/>
        <end position="476"/>
    </location>
</feature>